<protein>
    <submittedName>
        <fullName evidence="3">Uncharacterized protein</fullName>
    </submittedName>
</protein>
<feature type="compositionally biased region" description="Basic and acidic residues" evidence="1">
    <location>
        <begin position="1109"/>
        <end position="1128"/>
    </location>
</feature>
<feature type="compositionally biased region" description="Pro residues" evidence="1">
    <location>
        <begin position="1404"/>
        <end position="1413"/>
    </location>
</feature>
<feature type="compositionally biased region" description="Basic and acidic residues" evidence="1">
    <location>
        <begin position="1054"/>
        <end position="1076"/>
    </location>
</feature>
<feature type="compositionally biased region" description="Low complexity" evidence="1">
    <location>
        <begin position="1386"/>
        <end position="1403"/>
    </location>
</feature>
<feature type="region of interest" description="Disordered" evidence="1">
    <location>
        <begin position="103"/>
        <end position="133"/>
    </location>
</feature>
<feature type="compositionally biased region" description="Polar residues" evidence="1">
    <location>
        <begin position="1007"/>
        <end position="1016"/>
    </location>
</feature>
<feature type="compositionally biased region" description="Polar residues" evidence="1">
    <location>
        <begin position="438"/>
        <end position="477"/>
    </location>
</feature>
<feature type="compositionally biased region" description="Polar residues" evidence="1">
    <location>
        <begin position="787"/>
        <end position="806"/>
    </location>
</feature>
<feature type="compositionally biased region" description="Basic and acidic residues" evidence="1">
    <location>
        <begin position="636"/>
        <end position="646"/>
    </location>
</feature>
<name>A0A8D8ZKY3_9HEMI</name>
<feature type="compositionally biased region" description="Polar residues" evidence="1">
    <location>
        <begin position="373"/>
        <end position="383"/>
    </location>
</feature>
<feature type="compositionally biased region" description="Low complexity" evidence="1">
    <location>
        <begin position="838"/>
        <end position="849"/>
    </location>
</feature>
<feature type="region of interest" description="Disordered" evidence="1">
    <location>
        <begin position="1386"/>
        <end position="1425"/>
    </location>
</feature>
<feature type="compositionally biased region" description="Polar residues" evidence="1">
    <location>
        <begin position="195"/>
        <end position="205"/>
    </location>
</feature>
<feature type="compositionally biased region" description="Polar residues" evidence="1">
    <location>
        <begin position="391"/>
        <end position="415"/>
    </location>
</feature>
<feature type="compositionally biased region" description="Polar residues" evidence="1">
    <location>
        <begin position="905"/>
        <end position="950"/>
    </location>
</feature>
<feature type="compositionally biased region" description="Basic and acidic residues" evidence="1">
    <location>
        <begin position="1257"/>
        <end position="1269"/>
    </location>
</feature>
<feature type="compositionally biased region" description="Polar residues" evidence="1">
    <location>
        <begin position="487"/>
        <end position="498"/>
    </location>
</feature>
<feature type="region of interest" description="Disordered" evidence="1">
    <location>
        <begin position="303"/>
        <end position="508"/>
    </location>
</feature>
<feature type="region of interest" description="Disordered" evidence="1">
    <location>
        <begin position="180"/>
        <end position="205"/>
    </location>
</feature>
<feature type="compositionally biased region" description="Polar residues" evidence="1">
    <location>
        <begin position="539"/>
        <end position="610"/>
    </location>
</feature>
<feature type="compositionally biased region" description="Polar residues" evidence="1">
    <location>
        <begin position="762"/>
        <end position="779"/>
    </location>
</feature>
<reference evidence="3" key="1">
    <citation type="submission" date="2021-05" db="EMBL/GenBank/DDBJ databases">
        <authorList>
            <person name="Alioto T."/>
            <person name="Alioto T."/>
            <person name="Gomez Garrido J."/>
        </authorList>
    </citation>
    <scope>NUCLEOTIDE SEQUENCE</scope>
</reference>
<accession>A0A8D8ZKY3</accession>
<sequence>MQFQVHHRIWWTLVWTALIQIGPTLNQETDKSNNLTELLKLSNNKIIDPHEMNSLAFQNLTVHHLPNLTGSLNVNPNMMFGQMPIPDKTNAINTTEQLTNALNKTSGQQTSPRNSNTTQQLHDKQGRQGLRTRQIVKRKYVDMKSGQYSSIVLQLCAMEYEKMANDHQAVWKRYPISTRQNGANQLDKPKGKGLSTGNNQAGKLGNTHNPYYPLGGEYPKQLPNGTKIAPKRVIQNMGLNKGTKQSLTDVAEPRGGVLGVKLNGTIPDNPILGSNQVWNTGLHMGTDTNGIPFMKMEHEVKKQGPDEKTNAAMPDSPNKANAKATYNLNSGVTGFPETPNSNNNQPLRANDQKVDKVNVEPNKGNGNRDIINMSPSDKSSQESGKPVMVDNKNSTIPIGSVQYNSTDVNNTNVKSATGGIKTNDMSGNDINNGEKRPNTTQNKDFPQIQNQDSPMSSQYVLTTSSALDSSNSLNPIGNDQEDPKLNPKQTMNDQNQPTPGDHKAVGPQLTTMMTPTLGYLDKALMVFEITEPTVEANVSGETNETTTDSNVVDTKQDSPNSEDNGQPTTNPEENGQSASNTEDNGQPTSNPEDGETYTSFQPDASESVPNDSADKEANPELPPANSETQSSEPSAAEEKPGNRETTNEGNQVDSPTTEETQNQADNQEQTGAENNNGDITPTESGVSEQPSDATNGEQSETPANEENAGSEQTTGISPSEDSTTQATENNDPTAETPGNDQDNAPTVETQGNGEGNTPEAEPTSNNQEVPIPEDTQTTPGVGDNNESEQNGDTKANPNETNNSAETEATVDISKPEGENNEQNGEQTSPMNQDETTLAPGEGAEGNPEGTTDTPQEQDATQAINTDQSQTQDNLEGGQSSDAPAANDAEAPTVATDVSVGDGENTEPTVQPENEGQTQGDVKQGDVQSADNAPSKTETIDKTISNLNTAQEDVRKPADVEDKNFTTPRTREIIKLGEDKATTPLMESDHEHLNKTDTKDKHTDDTEIQPNIPSEPNATKEKIRPIDTPKVENTKPDVKLKDGDNMEHSTNNDSEGEHKTESGKEQKTEELSKKKDSSTLSINKVSAQEDENELSKQPIVKTNDVTKQVNKTERKEPIDYGMKPDHEVGNSEQALADSNQKIEEVPKSPKEEVPKSPVENAVPVETPKKIEDPKLIDKENIDETKNPPVPRIEKLDNGNGTPNEPIKVKNVPVEIPKEKSKEVEPEPEPIGDKENEGEAKNPLKFKVKKVPTSQSQETESKNHPLDKNDKSQPLGNNGETDQSLPVPQNGMRNGVGNMPLNPNYGVGNMPLNPNYGGGNMPLTPNNGGGNMPPNPHNGPGGSYNGGAGWGLGGWGYKGLRYPSVGVGTGQNNSGVYFNLIVDTTSTQKPTTTKTTTTTTTSTTRAPPPPPPPVIPSKGKKDWGWGW</sequence>
<evidence type="ECO:0000256" key="1">
    <source>
        <dbReference type="SAM" id="MobiDB-lite"/>
    </source>
</evidence>
<organism evidence="3">
    <name type="scientific">Cacopsylla melanoneura</name>
    <dbReference type="NCBI Taxonomy" id="428564"/>
    <lineage>
        <taxon>Eukaryota</taxon>
        <taxon>Metazoa</taxon>
        <taxon>Ecdysozoa</taxon>
        <taxon>Arthropoda</taxon>
        <taxon>Hexapoda</taxon>
        <taxon>Insecta</taxon>
        <taxon>Pterygota</taxon>
        <taxon>Neoptera</taxon>
        <taxon>Paraneoptera</taxon>
        <taxon>Hemiptera</taxon>
        <taxon>Sternorrhyncha</taxon>
        <taxon>Psylloidea</taxon>
        <taxon>Psyllidae</taxon>
        <taxon>Psyllinae</taxon>
        <taxon>Cacopsylla</taxon>
    </lineage>
</organism>
<evidence type="ECO:0000313" key="3">
    <source>
        <dbReference type="EMBL" id="CAG6749678.1"/>
    </source>
</evidence>
<feature type="compositionally biased region" description="Basic and acidic residues" evidence="1">
    <location>
        <begin position="1139"/>
        <end position="1153"/>
    </location>
</feature>
<dbReference type="EMBL" id="HBUF01524123">
    <property type="protein sequence ID" value="CAG6749678.1"/>
    <property type="molecule type" value="Transcribed_RNA"/>
</dbReference>
<proteinExistence type="predicted"/>
<keyword evidence="2" id="KW-0732">Signal</keyword>
<feature type="compositionally biased region" description="Basic and acidic residues" evidence="1">
    <location>
        <begin position="1214"/>
        <end position="1240"/>
    </location>
</feature>
<feature type="compositionally biased region" description="Polar residues" evidence="1">
    <location>
        <begin position="324"/>
        <end position="347"/>
    </location>
</feature>
<feature type="compositionally biased region" description="Basic and acidic residues" evidence="1">
    <location>
        <begin position="1017"/>
        <end position="1046"/>
    </location>
</feature>
<feature type="compositionally biased region" description="Polar residues" evidence="1">
    <location>
        <begin position="647"/>
        <end position="751"/>
    </location>
</feature>
<evidence type="ECO:0000256" key="2">
    <source>
        <dbReference type="SAM" id="SignalP"/>
    </source>
</evidence>
<feature type="chain" id="PRO_5034815267" evidence="2">
    <location>
        <begin position="27"/>
        <end position="1425"/>
    </location>
</feature>
<feature type="compositionally biased region" description="Polar residues" evidence="1">
    <location>
        <begin position="850"/>
        <end position="881"/>
    </location>
</feature>
<feature type="compositionally biased region" description="Basic and acidic residues" evidence="1">
    <location>
        <begin position="951"/>
        <end position="1004"/>
    </location>
</feature>
<feature type="compositionally biased region" description="Polar residues" evidence="1">
    <location>
        <begin position="103"/>
        <end position="120"/>
    </location>
</feature>
<feature type="compositionally biased region" description="Basic and acidic residues" evidence="1">
    <location>
        <begin position="1165"/>
        <end position="1195"/>
    </location>
</feature>
<feature type="region of interest" description="Disordered" evidence="1">
    <location>
        <begin position="535"/>
        <end position="1300"/>
    </location>
</feature>
<feature type="signal peptide" evidence="2">
    <location>
        <begin position="1"/>
        <end position="26"/>
    </location>
</feature>
<feature type="region of interest" description="Disordered" evidence="1">
    <location>
        <begin position="1314"/>
        <end position="1338"/>
    </location>
</feature>
<feature type="compositionally biased region" description="Polar residues" evidence="1">
    <location>
        <begin position="1129"/>
        <end position="1138"/>
    </location>
</feature>
<feature type="compositionally biased region" description="Polar residues" evidence="1">
    <location>
        <begin position="1270"/>
        <end position="1285"/>
    </location>
</feature>